<dbReference type="Proteomes" id="UP000033121">
    <property type="component" value="Unassembled WGS sequence"/>
</dbReference>
<dbReference type="AlphaFoldDB" id="A0A0E9MUZ0"/>
<dbReference type="InterPro" id="IPR024173">
    <property type="entry name" value="Pesterase_MJ0037-like"/>
</dbReference>
<name>A0A0E9MUZ0_9BACT</name>
<dbReference type="STRING" id="1220578.FPE01S_01_02630"/>
<dbReference type="InterPro" id="IPR029052">
    <property type="entry name" value="Metallo-depent_PP-like"/>
</dbReference>
<dbReference type="SUPFAM" id="SSF56300">
    <property type="entry name" value="Metallo-dependent phosphatases"/>
    <property type="match status" value="1"/>
</dbReference>
<dbReference type="RefSeq" id="WP_046367148.1">
    <property type="nucleotide sequence ID" value="NZ_BBWV01000001.1"/>
</dbReference>
<keyword evidence="2" id="KW-1185">Reference proteome</keyword>
<proteinExistence type="predicted"/>
<organism evidence="1 2">
    <name type="scientific">Flavihumibacter petaseus NBRC 106054</name>
    <dbReference type="NCBI Taxonomy" id="1220578"/>
    <lineage>
        <taxon>Bacteria</taxon>
        <taxon>Pseudomonadati</taxon>
        <taxon>Bacteroidota</taxon>
        <taxon>Chitinophagia</taxon>
        <taxon>Chitinophagales</taxon>
        <taxon>Chitinophagaceae</taxon>
        <taxon>Flavihumibacter</taxon>
    </lineage>
</organism>
<evidence type="ECO:0000313" key="1">
    <source>
        <dbReference type="EMBL" id="GAO41251.1"/>
    </source>
</evidence>
<dbReference type="PIRSF" id="PIRSF000887">
    <property type="entry name" value="Pesterase_MJ0037"/>
    <property type="match status" value="1"/>
</dbReference>
<dbReference type="InterPro" id="IPR026336">
    <property type="entry name" value="PdeM-like"/>
</dbReference>
<dbReference type="PANTHER" id="PTHR39323">
    <property type="entry name" value="BLR1149 PROTEIN"/>
    <property type="match status" value="1"/>
</dbReference>
<dbReference type="Gene3D" id="3.60.21.10">
    <property type="match status" value="1"/>
</dbReference>
<dbReference type="NCBIfam" id="TIGR04123">
    <property type="entry name" value="P_estr_lig_assc"/>
    <property type="match status" value="1"/>
</dbReference>
<evidence type="ECO:0000313" key="2">
    <source>
        <dbReference type="Proteomes" id="UP000033121"/>
    </source>
</evidence>
<protein>
    <recommendedName>
        <fullName evidence="3">Calcineurin-like phosphoesterase domain-containing protein</fullName>
    </recommendedName>
</protein>
<sequence>MQAPFSFSIAGQQLWLSPSRVIYWENEQTLILSDSHFGKTGHFRKAGIAIPQQVYQTDLQRLFSLLQYFQPQRLVIVGDFFHSTINKEAQLFARWRHDHAHIRMDLVKGNHDILDPSWYAGNDIALHHSLLCMGPFGFIHEFDASPGGCEYYFSGHLHPGVVMQGMGRQHLLLPCFYFSPHYAILPAFGGFTGLARVRPVKEDNVFVIAEHQILSLQ</sequence>
<gene>
    <name evidence="1" type="ORF">FPE01S_01_02630</name>
</gene>
<comment type="caution">
    <text evidence="1">The sequence shown here is derived from an EMBL/GenBank/DDBJ whole genome shotgun (WGS) entry which is preliminary data.</text>
</comment>
<dbReference type="PANTHER" id="PTHR39323:SF1">
    <property type="entry name" value="BLR1149 PROTEIN"/>
    <property type="match status" value="1"/>
</dbReference>
<evidence type="ECO:0008006" key="3">
    <source>
        <dbReference type="Google" id="ProtNLM"/>
    </source>
</evidence>
<accession>A0A0E9MUZ0</accession>
<dbReference type="OrthoDB" id="9795838at2"/>
<dbReference type="EMBL" id="BBWV01000001">
    <property type="protein sequence ID" value="GAO41251.1"/>
    <property type="molecule type" value="Genomic_DNA"/>
</dbReference>
<reference evidence="1 2" key="1">
    <citation type="submission" date="2015-04" db="EMBL/GenBank/DDBJ databases">
        <title>Whole genome shotgun sequence of Flavihumibacter petaseus NBRC 106054.</title>
        <authorList>
            <person name="Miyazawa S."/>
            <person name="Hosoyama A."/>
            <person name="Hashimoto M."/>
            <person name="Noguchi M."/>
            <person name="Tsuchikane K."/>
            <person name="Ohji S."/>
            <person name="Yamazoe A."/>
            <person name="Ichikawa N."/>
            <person name="Kimura A."/>
            <person name="Fujita N."/>
        </authorList>
    </citation>
    <scope>NUCLEOTIDE SEQUENCE [LARGE SCALE GENOMIC DNA]</scope>
    <source>
        <strain evidence="1 2">NBRC 106054</strain>
    </source>
</reference>